<dbReference type="PROSITE" id="PS51253">
    <property type="entry name" value="HTH_CENPB"/>
    <property type="match status" value="1"/>
</dbReference>
<reference evidence="3" key="1">
    <citation type="journal article" date="2023" name="G3 (Bethesda)">
        <title>A reference genome for the long-term kleptoplast-retaining sea slug Elysia crispata morphotype clarki.</title>
        <authorList>
            <person name="Eastman K.E."/>
            <person name="Pendleton A.L."/>
            <person name="Shaikh M.A."/>
            <person name="Suttiyut T."/>
            <person name="Ogas R."/>
            <person name="Tomko P."/>
            <person name="Gavelis G."/>
            <person name="Widhalm J.R."/>
            <person name="Wisecaver J.H."/>
        </authorList>
    </citation>
    <scope>NUCLEOTIDE SEQUENCE</scope>
    <source>
        <strain evidence="3">ECLA1</strain>
    </source>
</reference>
<protein>
    <recommendedName>
        <fullName evidence="2">HTH CENPB-type domain-containing protein</fullName>
    </recommendedName>
</protein>
<dbReference type="InterPro" id="IPR009057">
    <property type="entry name" value="Homeodomain-like_sf"/>
</dbReference>
<dbReference type="SMART" id="SM00674">
    <property type="entry name" value="CENPB"/>
    <property type="match status" value="1"/>
</dbReference>
<name>A0AAE0Y7G9_9GAST</name>
<dbReference type="InterPro" id="IPR050863">
    <property type="entry name" value="CenT-Element_Derived"/>
</dbReference>
<keyword evidence="1" id="KW-0238">DNA-binding</keyword>
<dbReference type="Pfam" id="PF03221">
    <property type="entry name" value="HTH_Tnp_Tc5"/>
    <property type="match status" value="1"/>
</dbReference>
<accession>A0AAE0Y7G9</accession>
<dbReference type="Gene3D" id="1.10.10.60">
    <property type="entry name" value="Homeodomain-like"/>
    <property type="match status" value="1"/>
</dbReference>
<dbReference type="GO" id="GO:0005634">
    <property type="term" value="C:nucleus"/>
    <property type="evidence" value="ECO:0007669"/>
    <property type="project" value="TreeGrafter"/>
</dbReference>
<dbReference type="EMBL" id="JAWDGP010006769">
    <property type="protein sequence ID" value="KAK3735696.1"/>
    <property type="molecule type" value="Genomic_DNA"/>
</dbReference>
<feature type="domain" description="HTH CENPB-type" evidence="2">
    <location>
        <begin position="6"/>
        <end position="77"/>
    </location>
</feature>
<evidence type="ECO:0000259" key="2">
    <source>
        <dbReference type="PROSITE" id="PS51253"/>
    </source>
</evidence>
<dbReference type="SUPFAM" id="SSF46689">
    <property type="entry name" value="Homeodomain-like"/>
    <property type="match status" value="1"/>
</dbReference>
<proteinExistence type="predicted"/>
<dbReference type="Proteomes" id="UP001283361">
    <property type="component" value="Unassembled WGS sequence"/>
</dbReference>
<dbReference type="GO" id="GO:0003677">
    <property type="term" value="F:DNA binding"/>
    <property type="evidence" value="ECO:0007669"/>
    <property type="project" value="UniProtKB-KW"/>
</dbReference>
<dbReference type="PANTHER" id="PTHR19303:SF73">
    <property type="entry name" value="PROTEIN PDC2"/>
    <property type="match status" value="1"/>
</dbReference>
<evidence type="ECO:0000313" key="3">
    <source>
        <dbReference type="EMBL" id="KAK3735696.1"/>
    </source>
</evidence>
<organism evidence="3 4">
    <name type="scientific">Elysia crispata</name>
    <name type="common">lettuce slug</name>
    <dbReference type="NCBI Taxonomy" id="231223"/>
    <lineage>
        <taxon>Eukaryota</taxon>
        <taxon>Metazoa</taxon>
        <taxon>Spiralia</taxon>
        <taxon>Lophotrochozoa</taxon>
        <taxon>Mollusca</taxon>
        <taxon>Gastropoda</taxon>
        <taxon>Heterobranchia</taxon>
        <taxon>Euthyneura</taxon>
        <taxon>Panpulmonata</taxon>
        <taxon>Sacoglossa</taxon>
        <taxon>Placobranchoidea</taxon>
        <taxon>Plakobranchidae</taxon>
        <taxon>Elysia</taxon>
    </lineage>
</organism>
<evidence type="ECO:0000256" key="1">
    <source>
        <dbReference type="ARBA" id="ARBA00023125"/>
    </source>
</evidence>
<dbReference type="InterPro" id="IPR006600">
    <property type="entry name" value="HTH_CenpB_DNA-bd_dom"/>
</dbReference>
<comment type="caution">
    <text evidence="3">The sequence shown here is derived from an EMBL/GenBank/DDBJ whole genome shotgun (WGS) entry which is preliminary data.</text>
</comment>
<dbReference type="PANTHER" id="PTHR19303">
    <property type="entry name" value="TRANSPOSON"/>
    <property type="match status" value="1"/>
</dbReference>
<evidence type="ECO:0000313" key="4">
    <source>
        <dbReference type="Proteomes" id="UP001283361"/>
    </source>
</evidence>
<keyword evidence="4" id="KW-1185">Reference proteome</keyword>
<gene>
    <name evidence="3" type="ORF">RRG08_020400</name>
</gene>
<dbReference type="AlphaFoldDB" id="A0AAE0Y7G9"/>
<sequence>MKETSNHKRQRTSTFAYVDEALRVWFKQARSNDVPISWPVLVEKGEELAKSLGYSDFKMSDGWLDRFKTRHGIVLNAVSGEAASAKKVDTTAWEAKLQTILKDFQPRDIYNQRWRDGTFLQVPPK</sequence>